<gene>
    <name evidence="3" type="ORF">FWK35_00032076</name>
</gene>
<sequence>MRFSVRKDLRRRREQNIKNIYIYIVEISMSITIAVGLLAIFLAARSSNGQVQPEMVVADDLPETWISDLFYQALANFTVWDVGSSACRVQSDLYDRHLRNHTSWAVRSEYNRSDYVIQLHYYNKLLNDIDMFYFICPMAESWDRYPIGILAGNTYHMGIYDECIDVRYPVIGQYCLSEIKLIPPTDRNYNFNRTEDLDDFGNKNAWKTVLGWGNYPDQVQRNSLNLGICIPNSCSASDLQTALQNKLDTVFEPKEFKAIVRVDPIMCTVKGDMYPYDTPYFLTSH</sequence>
<keyword evidence="1" id="KW-0472">Membrane</keyword>
<keyword evidence="1" id="KW-1133">Transmembrane helix</keyword>
<dbReference type="EMBL" id="VUJU01005520">
    <property type="protein sequence ID" value="KAF0750984.1"/>
    <property type="molecule type" value="Genomic_DNA"/>
</dbReference>
<name>A0A6G0Y8K6_APHCR</name>
<accession>A0A6G0Y8K6</accession>
<dbReference type="PANTHER" id="PTHR11161">
    <property type="entry name" value="O-ACYLTRANSFERASE"/>
    <property type="match status" value="1"/>
</dbReference>
<dbReference type="Proteomes" id="UP000478052">
    <property type="component" value="Unassembled WGS sequence"/>
</dbReference>
<dbReference type="PANTHER" id="PTHR11161:SF0">
    <property type="entry name" value="O-ACYLTRANSFERASE LIKE PROTEIN"/>
    <property type="match status" value="1"/>
</dbReference>
<evidence type="ECO:0000256" key="1">
    <source>
        <dbReference type="SAM" id="Phobius"/>
    </source>
</evidence>
<dbReference type="SMART" id="SM00703">
    <property type="entry name" value="NRF"/>
    <property type="match status" value="1"/>
</dbReference>
<dbReference type="GO" id="GO:0016746">
    <property type="term" value="F:acyltransferase activity"/>
    <property type="evidence" value="ECO:0007669"/>
    <property type="project" value="UniProtKB-KW"/>
</dbReference>
<dbReference type="InterPro" id="IPR052728">
    <property type="entry name" value="O2_lipid_transport_reg"/>
</dbReference>
<reference evidence="3 4" key="1">
    <citation type="submission" date="2019-08" db="EMBL/GenBank/DDBJ databases">
        <title>Whole genome of Aphis craccivora.</title>
        <authorList>
            <person name="Voronova N.V."/>
            <person name="Shulinski R.S."/>
            <person name="Bandarenka Y.V."/>
            <person name="Zhorov D.G."/>
            <person name="Warner D."/>
        </authorList>
    </citation>
    <scope>NUCLEOTIDE SEQUENCE [LARGE SCALE GENOMIC DNA]</scope>
    <source>
        <strain evidence="3">180601</strain>
        <tissue evidence="3">Whole Body</tissue>
    </source>
</reference>
<evidence type="ECO:0000313" key="4">
    <source>
        <dbReference type="Proteomes" id="UP000478052"/>
    </source>
</evidence>
<keyword evidence="1" id="KW-0812">Transmembrane</keyword>
<protein>
    <submittedName>
        <fullName evidence="3">O-acyltransferase like protein-like</fullName>
    </submittedName>
</protein>
<keyword evidence="3" id="KW-0012">Acyltransferase</keyword>
<comment type="caution">
    <text evidence="3">The sequence shown here is derived from an EMBL/GenBank/DDBJ whole genome shotgun (WGS) entry which is preliminary data.</text>
</comment>
<keyword evidence="4" id="KW-1185">Reference proteome</keyword>
<feature type="transmembrane region" description="Helical" evidence="1">
    <location>
        <begin position="20"/>
        <end position="44"/>
    </location>
</feature>
<dbReference type="AlphaFoldDB" id="A0A6G0Y8K6"/>
<evidence type="ECO:0000259" key="2">
    <source>
        <dbReference type="SMART" id="SM00703"/>
    </source>
</evidence>
<dbReference type="OrthoDB" id="6631233at2759"/>
<dbReference type="InterPro" id="IPR006621">
    <property type="entry name" value="Nose-resist-to-fluoxetine_N"/>
</dbReference>
<organism evidence="3 4">
    <name type="scientific">Aphis craccivora</name>
    <name type="common">Cowpea aphid</name>
    <dbReference type="NCBI Taxonomy" id="307492"/>
    <lineage>
        <taxon>Eukaryota</taxon>
        <taxon>Metazoa</taxon>
        <taxon>Ecdysozoa</taxon>
        <taxon>Arthropoda</taxon>
        <taxon>Hexapoda</taxon>
        <taxon>Insecta</taxon>
        <taxon>Pterygota</taxon>
        <taxon>Neoptera</taxon>
        <taxon>Paraneoptera</taxon>
        <taxon>Hemiptera</taxon>
        <taxon>Sternorrhyncha</taxon>
        <taxon>Aphidomorpha</taxon>
        <taxon>Aphidoidea</taxon>
        <taxon>Aphididae</taxon>
        <taxon>Aphidini</taxon>
        <taxon>Aphis</taxon>
        <taxon>Aphis</taxon>
    </lineage>
</organism>
<feature type="domain" description="Nose resistant-to-fluoxetine protein N-terminal" evidence="2">
    <location>
        <begin position="112"/>
        <end position="269"/>
    </location>
</feature>
<dbReference type="Pfam" id="PF20146">
    <property type="entry name" value="NRF"/>
    <property type="match status" value="1"/>
</dbReference>
<proteinExistence type="predicted"/>
<keyword evidence="3" id="KW-0808">Transferase</keyword>
<evidence type="ECO:0000313" key="3">
    <source>
        <dbReference type="EMBL" id="KAF0750984.1"/>
    </source>
</evidence>